<name>A0A0I9WHI2_9ENTE</name>
<dbReference type="GO" id="GO:0003677">
    <property type="term" value="F:DNA binding"/>
    <property type="evidence" value="ECO:0007669"/>
    <property type="project" value="InterPro"/>
</dbReference>
<evidence type="ECO:0000313" key="2">
    <source>
        <dbReference type="Proteomes" id="UP000196074"/>
    </source>
</evidence>
<protein>
    <submittedName>
        <fullName evidence="1">MutR family transcriptional regulator</fullName>
    </submittedName>
</protein>
<evidence type="ECO:0000313" key="1">
    <source>
        <dbReference type="EMBL" id="OUQ08773.1"/>
    </source>
</evidence>
<dbReference type="InterPro" id="IPR010982">
    <property type="entry name" value="Lambda_DNA-bd_dom_sf"/>
</dbReference>
<reference evidence="2" key="1">
    <citation type="submission" date="2017-04" db="EMBL/GenBank/DDBJ databases">
        <title>Function of individual gut microbiota members based on whole genome sequencing of pure cultures obtained from chicken caecum.</title>
        <authorList>
            <person name="Medvecky M."/>
            <person name="Cejkova D."/>
            <person name="Polansky O."/>
            <person name="Karasova D."/>
            <person name="Kubasova T."/>
            <person name="Cizek A."/>
            <person name="Rychlik I."/>
        </authorList>
    </citation>
    <scope>NUCLEOTIDE SEQUENCE [LARGE SCALE GENOMIC DNA]</scope>
    <source>
        <strain evidence="2">An144</strain>
    </source>
</reference>
<dbReference type="SUPFAM" id="SSF47413">
    <property type="entry name" value="lambda repressor-like DNA-binding domains"/>
    <property type="match status" value="1"/>
</dbReference>
<dbReference type="NCBIfam" id="TIGR01716">
    <property type="entry name" value="RGG_Cterm"/>
    <property type="match status" value="1"/>
</dbReference>
<dbReference type="Proteomes" id="UP000196074">
    <property type="component" value="Unassembled WGS sequence"/>
</dbReference>
<proteinExistence type="predicted"/>
<dbReference type="AlphaFoldDB" id="A0A0I9WHI2"/>
<sequence>MEDFGKIFKKYRESRQLKLRDIASKELSTSQISRFENGESDLTITKFMHAIQLINMPIDEFMYTANHFKRDELNELLYKIQQYTANRDIDSLKKMLSDEESATSNNLTMQKIRILLIKISINGLSGEKLFNEADVEDLADYLFSVAYWGRNELLIFANSIKVFNKMTNLTLLREMNRRTDFYKELPQNRTLIASMNVNAYIFCVENSEWIEAQYFEQQLKETYFKETEIYERLVFIYAKAFHDYKKNKDEKALRQLYDVINAMKLAGSVHLAENFEEHLNKVLQLNE</sequence>
<dbReference type="Gene3D" id="1.25.40.400">
    <property type="match status" value="1"/>
</dbReference>
<dbReference type="CDD" id="cd00093">
    <property type="entry name" value="HTH_XRE"/>
    <property type="match status" value="1"/>
</dbReference>
<dbReference type="Pfam" id="PF21259">
    <property type="entry name" value="Rgg_C"/>
    <property type="match status" value="1"/>
</dbReference>
<comment type="caution">
    <text evidence="1">The sequence shown here is derived from an EMBL/GenBank/DDBJ whole genome shotgun (WGS) entry which is preliminary data.</text>
</comment>
<gene>
    <name evidence="1" type="ORF">B5E88_10885</name>
</gene>
<dbReference type="PANTHER" id="PTHR37038:SF12">
    <property type="entry name" value="TRANSCRIPTIONAL REGULATOR"/>
    <property type="match status" value="1"/>
</dbReference>
<organism evidence="1 2">
    <name type="scientific">Enterococcus cecorum</name>
    <dbReference type="NCBI Taxonomy" id="44008"/>
    <lineage>
        <taxon>Bacteria</taxon>
        <taxon>Bacillati</taxon>
        <taxon>Bacillota</taxon>
        <taxon>Bacilli</taxon>
        <taxon>Lactobacillales</taxon>
        <taxon>Enterococcaceae</taxon>
        <taxon>Enterococcus</taxon>
    </lineage>
</organism>
<dbReference type="PROSITE" id="PS50943">
    <property type="entry name" value="HTH_CROC1"/>
    <property type="match status" value="1"/>
</dbReference>
<dbReference type="InterPro" id="IPR053163">
    <property type="entry name" value="HTH-type_regulator_Rgg"/>
</dbReference>
<dbReference type="Gene3D" id="1.10.260.40">
    <property type="entry name" value="lambda repressor-like DNA-binding domains"/>
    <property type="match status" value="1"/>
</dbReference>
<dbReference type="InterPro" id="IPR001387">
    <property type="entry name" value="Cro/C1-type_HTH"/>
</dbReference>
<dbReference type="EMBL" id="NFLC01000028">
    <property type="protein sequence ID" value="OUQ08773.1"/>
    <property type="molecule type" value="Genomic_DNA"/>
</dbReference>
<accession>A0A0I9WHI2</accession>
<dbReference type="PANTHER" id="PTHR37038">
    <property type="entry name" value="TRANSCRIPTIONAL REGULATOR-RELATED"/>
    <property type="match status" value="1"/>
</dbReference>
<dbReference type="InterPro" id="IPR010057">
    <property type="entry name" value="Transcription_activator_Rgg_C"/>
</dbReference>
<dbReference type="RefSeq" id="WP_047341569.1">
    <property type="nucleotide sequence ID" value="NZ_LDEB01000028.1"/>
</dbReference>